<sequence>MLFTLFDIPNPPPPVKRKLSTRKYEVLRKKLRQSFNGDSLLQDCASAELDDFTSDLSNKMCDASTQTELSLNENDIMLAMLREKYEYKSLEVAWLRKKYKEVKRNRWCACKYKCKNLSYEHKVELFEDFYDLKDIEKRGSYLMGLMQVSHVKRRRHGTYNDPSQSRRQATIHYTVPDGQARKDDVLWRVHVLRSSVRFHGTTRINLFKIKFTTRGIHIHINRCHNNDSLSQAVSNEETTLNTQNSDKNISPKNLRKCEICSRVFKSINRHIVRANPEVHRNIINHSYNDPVLNNEFTNSSSQPVPSTSSTSDVRRNILNQSYNDPVLNNEFTNSSSQPVSSTSSTSNSLHDNFDLQYWVTQFNTLACLDVSDNAIFDKCVEKYCHYLKQSVSQCKGAQHPATTYYKKRQARKNNPDGITYKQSSNPKNRSKKNSERRKNKCAYDLAQFNYYFQRRKIVQHVLSSKGPMQCKLPVSSVYKYYNNLYGVANNCTLDNCRSSSVSNYSDPDNIILHQVKMESE</sequence>
<gene>
    <name evidence="2" type="ORF">ANN_24416</name>
</gene>
<feature type="region of interest" description="Disordered" evidence="1">
    <location>
        <begin position="324"/>
        <end position="346"/>
    </location>
</feature>
<evidence type="ECO:0008006" key="4">
    <source>
        <dbReference type="Google" id="ProtNLM"/>
    </source>
</evidence>
<organism evidence="2 3">
    <name type="scientific">Periplaneta americana</name>
    <name type="common">American cockroach</name>
    <name type="synonym">Blatta americana</name>
    <dbReference type="NCBI Taxonomy" id="6978"/>
    <lineage>
        <taxon>Eukaryota</taxon>
        <taxon>Metazoa</taxon>
        <taxon>Ecdysozoa</taxon>
        <taxon>Arthropoda</taxon>
        <taxon>Hexapoda</taxon>
        <taxon>Insecta</taxon>
        <taxon>Pterygota</taxon>
        <taxon>Neoptera</taxon>
        <taxon>Polyneoptera</taxon>
        <taxon>Dictyoptera</taxon>
        <taxon>Blattodea</taxon>
        <taxon>Blattoidea</taxon>
        <taxon>Blattidae</taxon>
        <taxon>Blattinae</taxon>
        <taxon>Periplaneta</taxon>
    </lineage>
</organism>
<evidence type="ECO:0000256" key="1">
    <source>
        <dbReference type="SAM" id="MobiDB-lite"/>
    </source>
</evidence>
<feature type="compositionally biased region" description="Low complexity" evidence="1">
    <location>
        <begin position="299"/>
        <end position="311"/>
    </location>
</feature>
<name>A0ABQ8S302_PERAM</name>
<reference evidence="2 3" key="1">
    <citation type="journal article" date="2022" name="Allergy">
        <title>Genome assembly and annotation of Periplaneta americana reveal a comprehensive cockroach allergen profile.</title>
        <authorList>
            <person name="Wang L."/>
            <person name="Xiong Q."/>
            <person name="Saelim N."/>
            <person name="Wang L."/>
            <person name="Nong W."/>
            <person name="Wan A.T."/>
            <person name="Shi M."/>
            <person name="Liu X."/>
            <person name="Cao Q."/>
            <person name="Hui J.H.L."/>
            <person name="Sookrung N."/>
            <person name="Leung T.F."/>
            <person name="Tungtrongchitr A."/>
            <person name="Tsui S.K.W."/>
        </authorList>
    </citation>
    <scope>NUCLEOTIDE SEQUENCE [LARGE SCALE GENOMIC DNA]</scope>
    <source>
        <strain evidence="2">PWHHKU_190912</strain>
    </source>
</reference>
<feature type="region of interest" description="Disordered" evidence="1">
    <location>
        <begin position="405"/>
        <end position="438"/>
    </location>
</feature>
<protein>
    <recommendedName>
        <fullName evidence="4">C2H2-type domain-containing protein</fullName>
    </recommendedName>
</protein>
<feature type="compositionally biased region" description="Low complexity" evidence="1">
    <location>
        <begin position="332"/>
        <end position="346"/>
    </location>
</feature>
<keyword evidence="3" id="KW-1185">Reference proteome</keyword>
<evidence type="ECO:0000313" key="3">
    <source>
        <dbReference type="Proteomes" id="UP001148838"/>
    </source>
</evidence>
<evidence type="ECO:0000313" key="2">
    <source>
        <dbReference type="EMBL" id="KAJ4428396.1"/>
    </source>
</evidence>
<dbReference type="Proteomes" id="UP001148838">
    <property type="component" value="Unassembled WGS sequence"/>
</dbReference>
<comment type="caution">
    <text evidence="2">The sequence shown here is derived from an EMBL/GenBank/DDBJ whole genome shotgun (WGS) entry which is preliminary data.</text>
</comment>
<accession>A0ABQ8S302</accession>
<feature type="region of interest" description="Disordered" evidence="1">
    <location>
        <begin position="294"/>
        <end position="313"/>
    </location>
</feature>
<dbReference type="EMBL" id="JAJSOF020000037">
    <property type="protein sequence ID" value="KAJ4428396.1"/>
    <property type="molecule type" value="Genomic_DNA"/>
</dbReference>
<feature type="compositionally biased region" description="Basic residues" evidence="1">
    <location>
        <begin position="428"/>
        <end position="438"/>
    </location>
</feature>
<proteinExistence type="predicted"/>